<evidence type="ECO:0000256" key="1">
    <source>
        <dbReference type="SAM" id="SignalP"/>
    </source>
</evidence>
<proteinExistence type="predicted"/>
<evidence type="ECO:0000313" key="3">
    <source>
        <dbReference type="Proteomes" id="UP000554235"/>
    </source>
</evidence>
<keyword evidence="1" id="KW-0732">Signal</keyword>
<dbReference type="EMBL" id="JAADYS010001082">
    <property type="protein sequence ID" value="KAF4465146.1"/>
    <property type="molecule type" value="Genomic_DNA"/>
</dbReference>
<sequence length="377" mass="40482">MRFSALFASAGLLGSAAAGAVPRGFSVPKENGFPNPSPQQEAQIAIQANGKLPGGALPTSLGPGSTTAFQLIAFTELFETAYFSSLLYNITNGVKGYEVEKSKLAEAQKIIKTVIAQEEQHAIGALATLKSAKKWAPSPCRYQFPVNTLKDAIALAETFTAVVLGALQDANVIFSKEGLPEVVRLISSVIGQEGEQNGFYRVYLDQIPSESPFLTTVPAAFAWSALQGFVVPGSCDYDIKKINLPIFPPLLVNNGLVANIAAKDQTLSFQTTLKTGSFAHRVINYKAKNGKLYITYTTGQQLPYSVKVENVKWVDEHTLKVEAKFPYSFLVAGGFTHAALTTSNDFKAPDDVPSKTLAGPGIIQVQNNLDSKGSYSY</sequence>
<dbReference type="OrthoDB" id="5293813at2759"/>
<gene>
    <name evidence="2" type="ORF">FALBO_8006</name>
</gene>
<feature type="chain" id="PRO_5034393278" evidence="1">
    <location>
        <begin position="19"/>
        <end position="377"/>
    </location>
</feature>
<evidence type="ECO:0000313" key="2">
    <source>
        <dbReference type="EMBL" id="KAF4465146.1"/>
    </source>
</evidence>
<name>A0A8H4LAA5_9HYPO</name>
<dbReference type="Proteomes" id="UP000554235">
    <property type="component" value="Unassembled WGS sequence"/>
</dbReference>
<organism evidence="2 3">
    <name type="scientific">Fusarium albosuccineum</name>
    <dbReference type="NCBI Taxonomy" id="1237068"/>
    <lineage>
        <taxon>Eukaryota</taxon>
        <taxon>Fungi</taxon>
        <taxon>Dikarya</taxon>
        <taxon>Ascomycota</taxon>
        <taxon>Pezizomycotina</taxon>
        <taxon>Sordariomycetes</taxon>
        <taxon>Hypocreomycetidae</taxon>
        <taxon>Hypocreales</taxon>
        <taxon>Nectriaceae</taxon>
        <taxon>Fusarium</taxon>
        <taxon>Fusarium decemcellulare species complex</taxon>
    </lineage>
</organism>
<dbReference type="AlphaFoldDB" id="A0A8H4LAA5"/>
<reference evidence="2 3" key="1">
    <citation type="submission" date="2020-01" db="EMBL/GenBank/DDBJ databases">
        <title>Identification and distribution of gene clusters putatively required for synthesis of sphingolipid metabolism inhibitors in phylogenetically diverse species of the filamentous fungus Fusarium.</title>
        <authorList>
            <person name="Kim H.-S."/>
            <person name="Busman M."/>
            <person name="Brown D.W."/>
            <person name="Divon H."/>
            <person name="Uhlig S."/>
            <person name="Proctor R.H."/>
        </authorList>
    </citation>
    <scope>NUCLEOTIDE SEQUENCE [LARGE SCALE GENOMIC DNA]</scope>
    <source>
        <strain evidence="2 3">NRRL 20459</strain>
    </source>
</reference>
<keyword evidence="3" id="KW-1185">Reference proteome</keyword>
<feature type="signal peptide" evidence="1">
    <location>
        <begin position="1"/>
        <end position="18"/>
    </location>
</feature>
<comment type="caution">
    <text evidence="2">The sequence shown here is derived from an EMBL/GenBank/DDBJ whole genome shotgun (WGS) entry which is preliminary data.</text>
</comment>
<protein>
    <submittedName>
        <fullName evidence="2">Late sexual development</fullName>
    </submittedName>
</protein>
<accession>A0A8H4LAA5</accession>
<dbReference type="Pfam" id="PF13668">
    <property type="entry name" value="Ferritin_2"/>
    <property type="match status" value="1"/>
</dbReference>